<protein>
    <submittedName>
        <fullName evidence="4">DDE_Tnp_1_7 domain-containing protein</fullName>
    </submittedName>
</protein>
<evidence type="ECO:0000313" key="3">
    <source>
        <dbReference type="Proteomes" id="UP000275846"/>
    </source>
</evidence>
<feature type="region of interest" description="Disordered" evidence="1">
    <location>
        <begin position="1"/>
        <end position="29"/>
    </location>
</feature>
<reference evidence="2 3" key="2">
    <citation type="submission" date="2018-11" db="EMBL/GenBank/DDBJ databases">
        <authorList>
            <consortium name="Pathogen Informatics"/>
        </authorList>
    </citation>
    <scope>NUCLEOTIDE SEQUENCE [LARGE SCALE GENOMIC DNA]</scope>
    <source>
        <strain evidence="2 3">NST_G2</strain>
    </source>
</reference>
<dbReference type="Proteomes" id="UP000275846">
    <property type="component" value="Unassembled WGS sequence"/>
</dbReference>
<evidence type="ECO:0000313" key="2">
    <source>
        <dbReference type="EMBL" id="VDL96125.1"/>
    </source>
</evidence>
<organism evidence="4">
    <name type="scientific">Schistocephalus solidus</name>
    <name type="common">Tapeworm</name>
    <dbReference type="NCBI Taxonomy" id="70667"/>
    <lineage>
        <taxon>Eukaryota</taxon>
        <taxon>Metazoa</taxon>
        <taxon>Spiralia</taxon>
        <taxon>Lophotrochozoa</taxon>
        <taxon>Platyhelminthes</taxon>
        <taxon>Cestoda</taxon>
        <taxon>Eucestoda</taxon>
        <taxon>Diphyllobothriidea</taxon>
        <taxon>Diphyllobothriidae</taxon>
        <taxon>Schistocephalus</taxon>
    </lineage>
</organism>
<evidence type="ECO:0000313" key="4">
    <source>
        <dbReference type="WBParaSite" id="SSLN_0001010201-mRNA-1"/>
    </source>
</evidence>
<keyword evidence="3" id="KW-1185">Reference proteome</keyword>
<dbReference type="WBParaSite" id="SSLN_0001010201-mRNA-1">
    <property type="protein sequence ID" value="SSLN_0001010201-mRNA-1"/>
    <property type="gene ID" value="SSLN_0001010201"/>
</dbReference>
<gene>
    <name evidence="2" type="ORF">SSLN_LOCUS9740</name>
</gene>
<dbReference type="OrthoDB" id="6144240at2759"/>
<dbReference type="EMBL" id="UYSU01035424">
    <property type="protein sequence ID" value="VDL96125.1"/>
    <property type="molecule type" value="Genomic_DNA"/>
</dbReference>
<evidence type="ECO:0000256" key="1">
    <source>
        <dbReference type="SAM" id="MobiDB-lite"/>
    </source>
</evidence>
<sequence length="126" mass="14733">MMSTAERHPVHHPQIPRMRTPATPGLDDDHDTDISNLLAEKNVLHKAIMEIQTDTTKVAFFRCFRLVQQRLWELQDAWIFCRSEEIQGYVDRNEMKNCFKAIKAIYGPRIKGKAPLLSYDDTIFQE</sequence>
<reference evidence="4" key="1">
    <citation type="submission" date="2016-06" db="UniProtKB">
        <authorList>
            <consortium name="WormBaseParasite"/>
        </authorList>
    </citation>
    <scope>IDENTIFICATION</scope>
</reference>
<name>A0A183SZU2_SCHSO</name>
<proteinExistence type="predicted"/>
<accession>A0A183SZU2</accession>
<dbReference type="AlphaFoldDB" id="A0A183SZU2"/>